<gene>
    <name evidence="2" type="ORF">STCU_10205</name>
</gene>
<evidence type="ECO:0000313" key="2">
    <source>
        <dbReference type="EMBL" id="EPY18071.1"/>
    </source>
</evidence>
<dbReference type="EMBL" id="ATMH01010129">
    <property type="protein sequence ID" value="EPY18071.1"/>
    <property type="molecule type" value="Genomic_DNA"/>
</dbReference>
<proteinExistence type="predicted"/>
<feature type="region of interest" description="Disordered" evidence="1">
    <location>
        <begin position="19"/>
        <end position="87"/>
    </location>
</feature>
<keyword evidence="3" id="KW-1185">Reference proteome</keyword>
<reference evidence="2 3" key="1">
    <citation type="journal article" date="2013" name="PLoS ONE">
        <title>Predicting the Proteins of Angomonas deanei, Strigomonas culicis and Their Respective Endosymbionts Reveals New Aspects of the Trypanosomatidae Family.</title>
        <authorList>
            <person name="Motta M.C."/>
            <person name="Martins A.C."/>
            <person name="de Souza S.S."/>
            <person name="Catta-Preta C.M."/>
            <person name="Silva R."/>
            <person name="Klein C.C."/>
            <person name="de Almeida L.G."/>
            <person name="de Lima Cunha O."/>
            <person name="Ciapina L.P."/>
            <person name="Brocchi M."/>
            <person name="Colabardini A.C."/>
            <person name="de Araujo Lima B."/>
            <person name="Machado C.R."/>
            <person name="de Almeida Soares C.M."/>
            <person name="Probst C.M."/>
            <person name="de Menezes C.B."/>
            <person name="Thompson C.E."/>
            <person name="Bartholomeu D.C."/>
            <person name="Gradia D.F."/>
            <person name="Pavoni D.P."/>
            <person name="Grisard E.C."/>
            <person name="Fantinatti-Garboggini F."/>
            <person name="Marchini F.K."/>
            <person name="Rodrigues-Luiz G.F."/>
            <person name="Wagner G."/>
            <person name="Goldman G.H."/>
            <person name="Fietto J.L."/>
            <person name="Elias M.C."/>
            <person name="Goldman M.H."/>
            <person name="Sagot M.F."/>
            <person name="Pereira M."/>
            <person name="Stoco P.H."/>
            <person name="de Mendonca-Neto R.P."/>
            <person name="Teixeira S.M."/>
            <person name="Maciel T.E."/>
            <person name="de Oliveira Mendes T.A."/>
            <person name="Urmenyi T.P."/>
            <person name="de Souza W."/>
            <person name="Schenkman S."/>
            <person name="de Vasconcelos A.T."/>
        </authorList>
    </citation>
    <scope>NUCLEOTIDE SEQUENCE [LARGE SCALE GENOMIC DNA]</scope>
</reference>
<accession>S9UU72</accession>
<evidence type="ECO:0000256" key="1">
    <source>
        <dbReference type="SAM" id="MobiDB-lite"/>
    </source>
</evidence>
<feature type="compositionally biased region" description="Low complexity" evidence="1">
    <location>
        <begin position="35"/>
        <end position="53"/>
    </location>
</feature>
<feature type="compositionally biased region" description="Low complexity" evidence="1">
    <location>
        <begin position="64"/>
        <end position="87"/>
    </location>
</feature>
<feature type="compositionally biased region" description="Basic and acidic residues" evidence="1">
    <location>
        <begin position="24"/>
        <end position="33"/>
    </location>
</feature>
<protein>
    <submittedName>
        <fullName evidence="2">Uncharacterized protein</fullName>
    </submittedName>
</protein>
<name>S9UU72_9TRYP</name>
<dbReference type="AlphaFoldDB" id="S9UU72"/>
<comment type="caution">
    <text evidence="2">The sequence shown here is derived from an EMBL/GenBank/DDBJ whole genome shotgun (WGS) entry which is preliminary data.</text>
</comment>
<sequence length="87" mass="8872">MDYLDEEAKAMLVRLDSTVSKAQESGDYREGEVPRGGAAAAGASSLAASAPAPHLREEDCQRVPPRAAGGARPLGALSRAGGASHAR</sequence>
<evidence type="ECO:0000313" key="3">
    <source>
        <dbReference type="Proteomes" id="UP000015354"/>
    </source>
</evidence>
<dbReference type="Proteomes" id="UP000015354">
    <property type="component" value="Unassembled WGS sequence"/>
</dbReference>
<organism evidence="2 3">
    <name type="scientific">Strigomonas culicis</name>
    <dbReference type="NCBI Taxonomy" id="28005"/>
    <lineage>
        <taxon>Eukaryota</taxon>
        <taxon>Discoba</taxon>
        <taxon>Euglenozoa</taxon>
        <taxon>Kinetoplastea</taxon>
        <taxon>Metakinetoplastina</taxon>
        <taxon>Trypanosomatida</taxon>
        <taxon>Trypanosomatidae</taxon>
        <taxon>Strigomonadinae</taxon>
        <taxon>Strigomonas</taxon>
    </lineage>
</organism>